<evidence type="ECO:0000256" key="11">
    <source>
        <dbReference type="ARBA" id="ARBA00023139"/>
    </source>
</evidence>
<evidence type="ECO:0000256" key="8">
    <source>
        <dbReference type="ARBA" id="ARBA00022729"/>
    </source>
</evidence>
<evidence type="ECO:0000256" key="13">
    <source>
        <dbReference type="ARBA" id="ARBA00031148"/>
    </source>
</evidence>
<evidence type="ECO:0000256" key="5">
    <source>
        <dbReference type="ARBA" id="ARBA00022475"/>
    </source>
</evidence>
<organism evidence="18 19">
    <name type="scientific">Clostridium scindens (strain JCM 10418 / VPI 12708)</name>
    <dbReference type="NCBI Taxonomy" id="29347"/>
    <lineage>
        <taxon>Bacteria</taxon>
        <taxon>Bacillati</taxon>
        <taxon>Bacillota</taxon>
        <taxon>Clostridia</taxon>
        <taxon>Lachnospirales</taxon>
        <taxon>Lachnospiraceae</taxon>
    </lineage>
</organism>
<evidence type="ECO:0000256" key="3">
    <source>
        <dbReference type="ARBA" id="ARBA00015862"/>
    </source>
</evidence>
<feature type="compositionally biased region" description="Polar residues" evidence="15">
    <location>
        <begin position="27"/>
        <end position="48"/>
    </location>
</feature>
<comment type="similarity">
    <text evidence="2">Belongs to the bacterial solute-binding protein 8 family.</text>
</comment>
<evidence type="ECO:0000259" key="17">
    <source>
        <dbReference type="PROSITE" id="PS50983"/>
    </source>
</evidence>
<feature type="compositionally biased region" description="Basic and acidic residues" evidence="15">
    <location>
        <begin position="373"/>
        <end position="403"/>
    </location>
</feature>
<protein>
    <recommendedName>
        <fullName evidence="3">High-affinity heme uptake system protein IsdE</fullName>
    </recommendedName>
    <alternativeName>
        <fullName evidence="14">Iron-regulated surface determinant protein E</fullName>
    </alternativeName>
    <alternativeName>
        <fullName evidence="13">Staphylococcal iron-regulated protein F</fullName>
    </alternativeName>
</protein>
<dbReference type="InterPro" id="IPR002491">
    <property type="entry name" value="ABC_transptr_periplasmic_BD"/>
</dbReference>
<keyword evidence="10" id="KW-0472">Membrane</keyword>
<dbReference type="Proteomes" id="UP000462363">
    <property type="component" value="Unassembled WGS sequence"/>
</dbReference>
<comment type="caution">
    <text evidence="18">The sequence shown here is derived from an EMBL/GenBank/DDBJ whole genome shotgun (WGS) entry which is preliminary data.</text>
</comment>
<dbReference type="GO" id="GO:0016020">
    <property type="term" value="C:membrane"/>
    <property type="evidence" value="ECO:0007669"/>
    <property type="project" value="InterPro"/>
</dbReference>
<evidence type="ECO:0000256" key="4">
    <source>
        <dbReference type="ARBA" id="ARBA00022448"/>
    </source>
</evidence>
<keyword evidence="5" id="KW-1003">Cell membrane</keyword>
<keyword evidence="4" id="KW-0813">Transport</keyword>
<dbReference type="PROSITE" id="PS51257">
    <property type="entry name" value="PROKAR_LIPOPROTEIN"/>
    <property type="match status" value="1"/>
</dbReference>
<feature type="compositionally biased region" description="Basic and acidic residues" evidence="15">
    <location>
        <begin position="63"/>
        <end position="79"/>
    </location>
</feature>
<dbReference type="InterPro" id="IPR019957">
    <property type="entry name" value="ABC_transptr_haem-bd_IsdE"/>
</dbReference>
<comment type="cofactor">
    <cofactor evidence="1">
        <name>heme b</name>
        <dbReference type="ChEBI" id="CHEBI:60344"/>
    </cofactor>
</comment>
<evidence type="ECO:0000256" key="10">
    <source>
        <dbReference type="ARBA" id="ARBA00023136"/>
    </source>
</evidence>
<dbReference type="GO" id="GO:0015886">
    <property type="term" value="P:heme transport"/>
    <property type="evidence" value="ECO:0007669"/>
    <property type="project" value="InterPro"/>
</dbReference>
<dbReference type="SUPFAM" id="SSF53807">
    <property type="entry name" value="Helical backbone' metal receptor"/>
    <property type="match status" value="1"/>
</dbReference>
<feature type="compositionally biased region" description="Basic and acidic residues" evidence="15">
    <location>
        <begin position="86"/>
        <end position="95"/>
    </location>
</feature>
<feature type="region of interest" description="Disordered" evidence="15">
    <location>
        <begin position="366"/>
        <end position="403"/>
    </location>
</feature>
<accession>A0A844F4H3</accession>
<feature type="domain" description="Fe/B12 periplasmic-binding" evidence="17">
    <location>
        <begin position="114"/>
        <end position="370"/>
    </location>
</feature>
<evidence type="ECO:0000256" key="14">
    <source>
        <dbReference type="ARBA" id="ARBA00031463"/>
    </source>
</evidence>
<dbReference type="RefSeq" id="WP_154322070.1">
    <property type="nucleotide sequence ID" value="NZ_CP045695.1"/>
</dbReference>
<evidence type="ECO:0000256" key="6">
    <source>
        <dbReference type="ARBA" id="ARBA00022617"/>
    </source>
</evidence>
<evidence type="ECO:0000313" key="19">
    <source>
        <dbReference type="Proteomes" id="UP000462363"/>
    </source>
</evidence>
<evidence type="ECO:0000256" key="16">
    <source>
        <dbReference type="SAM" id="SignalP"/>
    </source>
</evidence>
<dbReference type="GO" id="GO:0071281">
    <property type="term" value="P:cellular response to iron ion"/>
    <property type="evidence" value="ECO:0007669"/>
    <property type="project" value="TreeGrafter"/>
</dbReference>
<dbReference type="Pfam" id="PF01497">
    <property type="entry name" value="Peripla_BP_2"/>
    <property type="match status" value="1"/>
</dbReference>
<dbReference type="InterPro" id="IPR050902">
    <property type="entry name" value="ABC_Transporter_SBP"/>
</dbReference>
<feature type="signal peptide" evidence="16">
    <location>
        <begin position="1"/>
        <end position="23"/>
    </location>
</feature>
<dbReference type="NCBIfam" id="TIGR03659">
    <property type="entry name" value="IsdE"/>
    <property type="match status" value="1"/>
</dbReference>
<feature type="compositionally biased region" description="Low complexity" evidence="15">
    <location>
        <begin position="50"/>
        <end position="62"/>
    </location>
</feature>
<dbReference type="PANTHER" id="PTHR30535">
    <property type="entry name" value="VITAMIN B12-BINDING PROTEIN"/>
    <property type="match status" value="1"/>
</dbReference>
<keyword evidence="11" id="KW-0564">Palmitate</keyword>
<dbReference type="PANTHER" id="PTHR30535:SF36">
    <property type="entry name" value="HIGH-AFFINITY HEME UPTAKE SYSTEM PROTEIN ISDE"/>
    <property type="match status" value="1"/>
</dbReference>
<gene>
    <name evidence="18" type="primary">isdE</name>
    <name evidence="18" type="ORF">FYJ37_12290</name>
</gene>
<evidence type="ECO:0000313" key="18">
    <source>
        <dbReference type="EMBL" id="MSS41108.1"/>
    </source>
</evidence>
<dbReference type="AlphaFoldDB" id="A0A844F4H3"/>
<evidence type="ECO:0000256" key="15">
    <source>
        <dbReference type="SAM" id="MobiDB-lite"/>
    </source>
</evidence>
<feature type="region of interest" description="Disordered" evidence="15">
    <location>
        <begin position="25"/>
        <end position="95"/>
    </location>
</feature>
<sequence length="403" mass="44701">MMNRRLKKASAVLLAMTMIFSLAGCVDQSQGKKSSDSNAKTESSTDKPTSNDSASDSKSSNSKTEDAKSSDSKSAKKDSSDEDAESLLKIDDPDEKAAVEAAKKKVQAMKESPRIIATSPATADICDKLELDLVGVCSSTVSTIPDRYKDVETVGTAMSPDMEIVSSLNPDWILSPVSLQSDLQPKYEAIDTDWAFLNLRSVPGMYRSIQELGEIFDREDQAQKLVDEFTEFYDDYKKKNEGKDHPKVMILMGLPGSYIIATPNSYVGSLVELAGGENVYSDTDQEFLTVNTEDMKTKEPDIILRAAHALPDQVVEMFNKDFAENDIWQHFDAVKNGRVYDLTYEYFGMSATFKYPQALEELQPILYPESDEDTAKAKEASDNAQKKAKDSDATEKYNEQQSK</sequence>
<dbReference type="Gene3D" id="3.40.50.1980">
    <property type="entry name" value="Nitrogenase molybdenum iron protein domain"/>
    <property type="match status" value="2"/>
</dbReference>
<dbReference type="GO" id="GO:0020037">
    <property type="term" value="F:heme binding"/>
    <property type="evidence" value="ECO:0007669"/>
    <property type="project" value="InterPro"/>
</dbReference>
<keyword evidence="6" id="KW-0349">Heme</keyword>
<evidence type="ECO:0000256" key="2">
    <source>
        <dbReference type="ARBA" id="ARBA00008814"/>
    </source>
</evidence>
<dbReference type="GO" id="GO:0046872">
    <property type="term" value="F:metal ion binding"/>
    <property type="evidence" value="ECO:0007669"/>
    <property type="project" value="UniProtKB-KW"/>
</dbReference>
<keyword evidence="9" id="KW-0408">Iron</keyword>
<evidence type="ECO:0000256" key="12">
    <source>
        <dbReference type="ARBA" id="ARBA00023288"/>
    </source>
</evidence>
<keyword evidence="8 16" id="KW-0732">Signal</keyword>
<evidence type="ECO:0000256" key="9">
    <source>
        <dbReference type="ARBA" id="ARBA00023004"/>
    </source>
</evidence>
<proteinExistence type="inferred from homology"/>
<name>A0A844F4H3_CLOSV</name>
<reference evidence="18 19" key="1">
    <citation type="submission" date="2019-08" db="EMBL/GenBank/DDBJ databases">
        <title>In-depth cultivation of the pig gut microbiome towards novel bacterial diversity and tailored functional studies.</title>
        <authorList>
            <person name="Wylensek D."/>
            <person name="Hitch T.C.A."/>
            <person name="Clavel T."/>
        </authorList>
    </citation>
    <scope>NUCLEOTIDE SEQUENCE [LARGE SCALE GENOMIC DNA]</scope>
    <source>
        <strain evidence="18 19">BL-389-WT-3D</strain>
    </source>
</reference>
<evidence type="ECO:0000256" key="1">
    <source>
        <dbReference type="ARBA" id="ARBA00001970"/>
    </source>
</evidence>
<keyword evidence="12" id="KW-0449">Lipoprotein</keyword>
<keyword evidence="7" id="KW-0479">Metal-binding</keyword>
<feature type="chain" id="PRO_5038951526" description="High-affinity heme uptake system protein IsdE" evidence="16">
    <location>
        <begin position="24"/>
        <end position="403"/>
    </location>
</feature>
<evidence type="ECO:0000256" key="7">
    <source>
        <dbReference type="ARBA" id="ARBA00022723"/>
    </source>
</evidence>
<dbReference type="EMBL" id="VUMB01000026">
    <property type="protein sequence ID" value="MSS41108.1"/>
    <property type="molecule type" value="Genomic_DNA"/>
</dbReference>
<dbReference type="PROSITE" id="PS50983">
    <property type="entry name" value="FE_B12_PBP"/>
    <property type="match status" value="1"/>
</dbReference>